<comment type="caution">
    <text evidence="1">The sequence shown here is derived from an EMBL/GenBank/DDBJ whole genome shotgun (WGS) entry which is preliminary data.</text>
</comment>
<dbReference type="EMBL" id="CM056820">
    <property type="protein sequence ID" value="KAJ8615984.1"/>
    <property type="molecule type" value="Genomic_DNA"/>
</dbReference>
<name>A0ACC2K4E4_PERAE</name>
<keyword evidence="2" id="KW-1185">Reference proteome</keyword>
<reference evidence="1 2" key="1">
    <citation type="journal article" date="2022" name="Hortic Res">
        <title>A haplotype resolved chromosomal level avocado genome allows analysis of novel avocado genes.</title>
        <authorList>
            <person name="Nath O."/>
            <person name="Fletcher S.J."/>
            <person name="Hayward A."/>
            <person name="Shaw L.M."/>
            <person name="Masouleh A.K."/>
            <person name="Furtado A."/>
            <person name="Henry R.J."/>
            <person name="Mitter N."/>
        </authorList>
    </citation>
    <scope>NUCLEOTIDE SEQUENCE [LARGE SCALE GENOMIC DNA]</scope>
    <source>
        <strain evidence="2">cv. Hass</strain>
    </source>
</reference>
<accession>A0ACC2K4E4</accession>
<protein>
    <submittedName>
        <fullName evidence="1">Uncharacterized protein</fullName>
    </submittedName>
</protein>
<dbReference type="Proteomes" id="UP001234297">
    <property type="component" value="Chromosome 12"/>
</dbReference>
<evidence type="ECO:0000313" key="1">
    <source>
        <dbReference type="EMBL" id="KAJ8615984.1"/>
    </source>
</evidence>
<evidence type="ECO:0000313" key="2">
    <source>
        <dbReference type="Proteomes" id="UP001234297"/>
    </source>
</evidence>
<gene>
    <name evidence="1" type="ORF">MRB53_035356</name>
</gene>
<organism evidence="1 2">
    <name type="scientific">Persea americana</name>
    <name type="common">Avocado</name>
    <dbReference type="NCBI Taxonomy" id="3435"/>
    <lineage>
        <taxon>Eukaryota</taxon>
        <taxon>Viridiplantae</taxon>
        <taxon>Streptophyta</taxon>
        <taxon>Embryophyta</taxon>
        <taxon>Tracheophyta</taxon>
        <taxon>Spermatophyta</taxon>
        <taxon>Magnoliopsida</taxon>
        <taxon>Magnoliidae</taxon>
        <taxon>Laurales</taxon>
        <taxon>Lauraceae</taxon>
        <taxon>Persea</taxon>
    </lineage>
</organism>
<proteinExistence type="predicted"/>
<sequence>MSEEEENQLRNLIPGLPDEIARDCLVRVPYRFHSTLKSVCHGWKGLLTHPSFLRQRKISQKQESFVCLVQAVITQAAEIADSTPEKEKSQVQFSPPVYGLTVYNASADTWHRIPSSPILPAGIPMFCQCLAVGGKLVLIGGWDPTTLDSVADVYVYDFIHGGGWRRGAPMSVARSFFACAVVGPAVYVAGGHDNQKNALRSAEVYDSDSDTWRDLPPMGEERDECQGLTCGDGRFWVVSGYGTENQGRFDSGAECFDPARSEWTRVEGVWPFPNASPHGSCCEIPRRDAEQITKMPLPSFPSVWFVGPSSGGSMGRNPGLREYDDKDRSWKVTVQMPDGICSSPCATWIKGGLFVIGCGGSEGGPHRFRACVLDGGSRKWAHVDTPGEFSGFVYSASSISL</sequence>